<dbReference type="Proteomes" id="UP000821865">
    <property type="component" value="Chromosome 8"/>
</dbReference>
<reference evidence="1" key="1">
    <citation type="submission" date="2020-05" db="EMBL/GenBank/DDBJ databases">
        <title>Large-scale comparative analyses of tick genomes elucidate their genetic diversity and vector capacities.</title>
        <authorList>
            <person name="Jia N."/>
            <person name="Wang J."/>
            <person name="Shi W."/>
            <person name="Du L."/>
            <person name="Sun Y."/>
            <person name="Zhan W."/>
            <person name="Jiang J."/>
            <person name="Wang Q."/>
            <person name="Zhang B."/>
            <person name="Ji P."/>
            <person name="Sakyi L.B."/>
            <person name="Cui X."/>
            <person name="Yuan T."/>
            <person name="Jiang B."/>
            <person name="Yang W."/>
            <person name="Lam T.T.-Y."/>
            <person name="Chang Q."/>
            <person name="Ding S."/>
            <person name="Wang X."/>
            <person name="Zhu J."/>
            <person name="Ruan X."/>
            <person name="Zhao L."/>
            <person name="Wei J."/>
            <person name="Que T."/>
            <person name="Du C."/>
            <person name="Cheng J."/>
            <person name="Dai P."/>
            <person name="Han X."/>
            <person name="Huang E."/>
            <person name="Gao Y."/>
            <person name="Liu J."/>
            <person name="Shao H."/>
            <person name="Ye R."/>
            <person name="Li L."/>
            <person name="Wei W."/>
            <person name="Wang X."/>
            <person name="Wang C."/>
            <person name="Yang T."/>
            <person name="Huo Q."/>
            <person name="Li W."/>
            <person name="Guo W."/>
            <person name="Chen H."/>
            <person name="Zhou L."/>
            <person name="Ni X."/>
            <person name="Tian J."/>
            <person name="Zhou Y."/>
            <person name="Sheng Y."/>
            <person name="Liu T."/>
            <person name="Pan Y."/>
            <person name="Xia L."/>
            <person name="Li J."/>
            <person name="Zhao F."/>
            <person name="Cao W."/>
        </authorList>
    </citation>
    <scope>NUCLEOTIDE SEQUENCE</scope>
    <source>
        <strain evidence="1">Dsil-2018</strain>
    </source>
</reference>
<evidence type="ECO:0000313" key="1">
    <source>
        <dbReference type="EMBL" id="KAH7937003.1"/>
    </source>
</evidence>
<proteinExistence type="predicted"/>
<organism evidence="1 2">
    <name type="scientific">Dermacentor silvarum</name>
    <name type="common">Tick</name>
    <dbReference type="NCBI Taxonomy" id="543639"/>
    <lineage>
        <taxon>Eukaryota</taxon>
        <taxon>Metazoa</taxon>
        <taxon>Ecdysozoa</taxon>
        <taxon>Arthropoda</taxon>
        <taxon>Chelicerata</taxon>
        <taxon>Arachnida</taxon>
        <taxon>Acari</taxon>
        <taxon>Parasitiformes</taxon>
        <taxon>Ixodida</taxon>
        <taxon>Ixodoidea</taxon>
        <taxon>Ixodidae</taxon>
        <taxon>Rhipicephalinae</taxon>
        <taxon>Dermacentor</taxon>
    </lineage>
</organism>
<gene>
    <name evidence="1" type="ORF">HPB49_007157</name>
</gene>
<comment type="caution">
    <text evidence="1">The sequence shown here is derived from an EMBL/GenBank/DDBJ whole genome shotgun (WGS) entry which is preliminary data.</text>
</comment>
<name>A0ACB8C7V0_DERSI</name>
<protein>
    <submittedName>
        <fullName evidence="1">Uncharacterized protein</fullName>
    </submittedName>
</protein>
<evidence type="ECO:0000313" key="2">
    <source>
        <dbReference type="Proteomes" id="UP000821865"/>
    </source>
</evidence>
<keyword evidence="2" id="KW-1185">Reference proteome</keyword>
<accession>A0ACB8C7V0</accession>
<sequence>MSLDEAIRLGDDEMVTIGSNPKQNILVISTPDETTATKIAKIKVWTINRKRHETKAYVSAPEQMVKGIIHNIALKYTQDQSRMRW</sequence>
<dbReference type="EMBL" id="CM023477">
    <property type="protein sequence ID" value="KAH7937003.1"/>
    <property type="molecule type" value="Genomic_DNA"/>
</dbReference>